<feature type="binding site" evidence="9">
    <location>
        <position position="269"/>
    </location>
    <ligand>
        <name>Cu cation</name>
        <dbReference type="ChEBI" id="CHEBI:23378"/>
    </ligand>
</feature>
<evidence type="ECO:0000256" key="5">
    <source>
        <dbReference type="ARBA" id="ARBA00022764"/>
    </source>
</evidence>
<dbReference type="EMBL" id="JBHUDO010000003">
    <property type="protein sequence ID" value="MFD1647387.1"/>
    <property type="molecule type" value="Genomic_DNA"/>
</dbReference>
<evidence type="ECO:0000259" key="12">
    <source>
        <dbReference type="Pfam" id="PF00127"/>
    </source>
</evidence>
<reference evidence="13 14" key="1">
    <citation type="journal article" date="2019" name="Int. J. Syst. Evol. Microbiol.">
        <title>The Global Catalogue of Microorganisms (GCM) 10K type strain sequencing project: providing services to taxonomists for standard genome sequencing and annotation.</title>
        <authorList>
            <consortium name="The Broad Institute Genomics Platform"/>
            <consortium name="The Broad Institute Genome Sequencing Center for Infectious Disease"/>
            <person name="Wu L."/>
            <person name="Ma J."/>
        </authorList>
    </citation>
    <scope>NUCLEOTIDE SEQUENCE [LARGE SCALE GENOMIC DNA]</scope>
    <source>
        <strain evidence="13 14">CGMCC 1.10390</strain>
    </source>
</reference>
<evidence type="ECO:0000256" key="11">
    <source>
        <dbReference type="SAM" id="Phobius"/>
    </source>
</evidence>
<dbReference type="PANTHER" id="PTHR34192">
    <property type="entry name" value="PLASTOCYANIN MAJOR ISOFORM, CHLOROPLASTIC-RELATED"/>
    <property type="match status" value="1"/>
</dbReference>
<dbReference type="GO" id="GO:0046872">
    <property type="term" value="F:metal ion binding"/>
    <property type="evidence" value="ECO:0007669"/>
    <property type="project" value="UniProtKB-KW"/>
</dbReference>
<feature type="binding site" evidence="9">
    <location>
        <position position="231"/>
    </location>
    <ligand>
        <name>Cu cation</name>
        <dbReference type="ChEBI" id="CHEBI:23378"/>
    </ligand>
</feature>
<evidence type="ECO:0000313" key="13">
    <source>
        <dbReference type="EMBL" id="MFD1647387.1"/>
    </source>
</evidence>
<accession>A0ABD6DMX0</accession>
<keyword evidence="6" id="KW-0249">Electron transport</keyword>
<keyword evidence="7 9" id="KW-0186">Copper</keyword>
<evidence type="ECO:0000256" key="2">
    <source>
        <dbReference type="ARBA" id="ARBA00004418"/>
    </source>
</evidence>
<proteinExistence type="predicted"/>
<dbReference type="InterPro" id="IPR000923">
    <property type="entry name" value="BlueCu_1"/>
</dbReference>
<dbReference type="CDD" id="cd04220">
    <property type="entry name" value="Halocyanin"/>
    <property type="match status" value="2"/>
</dbReference>
<gene>
    <name evidence="13" type="ORF">ACFSBL_16995</name>
</gene>
<comment type="caution">
    <text evidence="13">The sequence shown here is derived from an EMBL/GenBank/DDBJ whole genome shotgun (WGS) entry which is preliminary data.</text>
</comment>
<dbReference type="InterPro" id="IPR002386">
    <property type="entry name" value="Amicyanin/Pseudoazurin"/>
</dbReference>
<evidence type="ECO:0000256" key="7">
    <source>
        <dbReference type="ARBA" id="ARBA00023008"/>
    </source>
</evidence>
<keyword evidence="4 9" id="KW-0479">Metal-binding</keyword>
<keyword evidence="11" id="KW-1133">Transmembrane helix</keyword>
<evidence type="ECO:0000256" key="1">
    <source>
        <dbReference type="ARBA" id="ARBA00004370"/>
    </source>
</evidence>
<feature type="transmembrane region" description="Helical" evidence="11">
    <location>
        <begin position="317"/>
        <end position="339"/>
    </location>
</feature>
<evidence type="ECO:0000256" key="8">
    <source>
        <dbReference type="ARBA" id="ARBA00023136"/>
    </source>
</evidence>
<comment type="subcellular location">
    <subcellularLocation>
        <location evidence="1">Membrane</location>
    </subcellularLocation>
    <subcellularLocation>
        <location evidence="2">Periplasm</location>
    </subcellularLocation>
</comment>
<evidence type="ECO:0000256" key="9">
    <source>
        <dbReference type="PIRSR" id="PIRSR602386-1"/>
    </source>
</evidence>
<dbReference type="Pfam" id="PF00127">
    <property type="entry name" value="Copper-bind"/>
    <property type="match status" value="2"/>
</dbReference>
<dbReference type="PANTHER" id="PTHR34192:SF10">
    <property type="entry name" value="PLASTOCYANIN MAJOR ISOFORM, CHLOROPLASTIC-RELATED"/>
    <property type="match status" value="1"/>
</dbReference>
<feature type="domain" description="Blue (type 1) copper" evidence="12">
    <location>
        <begin position="63"/>
        <end position="147"/>
    </location>
</feature>
<feature type="region of interest" description="Disordered" evidence="10">
    <location>
        <begin position="285"/>
        <end position="308"/>
    </location>
</feature>
<dbReference type="RefSeq" id="WP_256400556.1">
    <property type="nucleotide sequence ID" value="NZ_JANHJR010000003.1"/>
</dbReference>
<dbReference type="NCBIfam" id="TIGR03102">
    <property type="entry name" value="halo_cynanin"/>
    <property type="match status" value="2"/>
</dbReference>
<dbReference type="InterPro" id="IPR008972">
    <property type="entry name" value="Cupredoxin"/>
</dbReference>
<evidence type="ECO:0000256" key="4">
    <source>
        <dbReference type="ARBA" id="ARBA00022723"/>
    </source>
</evidence>
<dbReference type="GO" id="GO:0016020">
    <property type="term" value="C:membrane"/>
    <property type="evidence" value="ECO:0007669"/>
    <property type="project" value="UniProtKB-SubCell"/>
</dbReference>
<evidence type="ECO:0000256" key="6">
    <source>
        <dbReference type="ARBA" id="ARBA00022982"/>
    </source>
</evidence>
<keyword evidence="3" id="KW-0813">Transport</keyword>
<name>A0ABD6DMX0_9EURY</name>
<comment type="cofactor">
    <cofactor evidence="9">
        <name>Cu cation</name>
        <dbReference type="ChEBI" id="CHEBI:23378"/>
    </cofactor>
    <text evidence="9">Binds 1 copper ion per subunit.</text>
</comment>
<keyword evidence="11" id="KW-0812">Transmembrane</keyword>
<sequence length="353" mass="36347">MSRQQSCTRRTALRALGVGAGLAATGATVTAQDQPTFDGWLDNVGNYDGVVDETGTDSVTVQVGSQANGGAFGFSPPAIRVDPGTEVVWEWTGDGGVHNVLPESGDWGSELVGEAGHTYSRTFEEVQVVKYYCEPHEGMGMKGVVVVGDAGPSGGGSSDGGQESFEEPDYGGWFDDVGNYESTANETGTDSVTVQVGSQANGGAFGFAPPAVRVDPGTEVVWEWTGDGGVHNVLPESGDWGSELVGEAGHTYSRTFEEPGIHRYYCEPHEGMGMKGTVVVTGAAEAGGSGESEAGGWTEPTAQPRPVGESSIEPLELAFVGGFGSLLLFPALVGVAMALGSDGRPDDEPSGGN</sequence>
<feature type="binding site" evidence="9">
    <location>
        <position position="266"/>
    </location>
    <ligand>
        <name>Cu cation</name>
        <dbReference type="ChEBI" id="CHEBI:23378"/>
    </ligand>
</feature>
<evidence type="ECO:0000313" key="14">
    <source>
        <dbReference type="Proteomes" id="UP001597034"/>
    </source>
</evidence>
<dbReference type="InterPro" id="IPR017533">
    <property type="entry name" value="Halocyanin"/>
</dbReference>
<evidence type="ECO:0000256" key="10">
    <source>
        <dbReference type="SAM" id="MobiDB-lite"/>
    </source>
</evidence>
<feature type="binding site" evidence="9">
    <location>
        <position position="274"/>
    </location>
    <ligand>
        <name>Cu cation</name>
        <dbReference type="ChEBI" id="CHEBI:23378"/>
    </ligand>
</feature>
<evidence type="ECO:0000256" key="3">
    <source>
        <dbReference type="ARBA" id="ARBA00022448"/>
    </source>
</evidence>
<dbReference type="AlphaFoldDB" id="A0ABD6DMX0"/>
<dbReference type="GO" id="GO:0042597">
    <property type="term" value="C:periplasmic space"/>
    <property type="evidence" value="ECO:0007669"/>
    <property type="project" value="UniProtKB-SubCell"/>
</dbReference>
<dbReference type="PRINTS" id="PR00155">
    <property type="entry name" value="AMICYANIN"/>
</dbReference>
<dbReference type="PROSITE" id="PS51318">
    <property type="entry name" value="TAT"/>
    <property type="match status" value="1"/>
</dbReference>
<dbReference type="Gene3D" id="2.60.40.420">
    <property type="entry name" value="Cupredoxins - blue copper proteins"/>
    <property type="match status" value="2"/>
</dbReference>
<organism evidence="13 14">
    <name type="scientific">Haloarchaeobius litoreus</name>
    <dbReference type="NCBI Taxonomy" id="755306"/>
    <lineage>
        <taxon>Archaea</taxon>
        <taxon>Methanobacteriati</taxon>
        <taxon>Methanobacteriota</taxon>
        <taxon>Stenosarchaea group</taxon>
        <taxon>Halobacteria</taxon>
        <taxon>Halobacteriales</taxon>
        <taxon>Halorubellaceae</taxon>
        <taxon>Haloarchaeobius</taxon>
    </lineage>
</organism>
<keyword evidence="8 11" id="KW-0472">Membrane</keyword>
<dbReference type="Proteomes" id="UP001597034">
    <property type="component" value="Unassembled WGS sequence"/>
</dbReference>
<protein>
    <submittedName>
        <fullName evidence="13">Halocyanin domain-containing protein</fullName>
    </submittedName>
</protein>
<feature type="domain" description="Blue (type 1) copper" evidence="12">
    <location>
        <begin position="196"/>
        <end position="280"/>
    </location>
</feature>
<dbReference type="SUPFAM" id="SSF49503">
    <property type="entry name" value="Cupredoxins"/>
    <property type="match status" value="2"/>
</dbReference>
<dbReference type="InterPro" id="IPR006311">
    <property type="entry name" value="TAT_signal"/>
</dbReference>
<keyword evidence="5" id="KW-0574">Periplasm</keyword>
<keyword evidence="14" id="KW-1185">Reference proteome</keyword>